<dbReference type="GO" id="GO:0016624">
    <property type="term" value="F:oxidoreductase activity, acting on the aldehyde or oxo group of donors, disulfide as acceptor"/>
    <property type="evidence" value="ECO:0007669"/>
    <property type="project" value="InterPro"/>
</dbReference>
<gene>
    <name evidence="3" type="primary">pdhA</name>
    <name evidence="3" type="ORF">J4215_05595</name>
</gene>
<evidence type="ECO:0000256" key="1">
    <source>
        <dbReference type="ARBA" id="ARBA00023002"/>
    </source>
</evidence>
<dbReference type="InterPro" id="IPR029061">
    <property type="entry name" value="THDP-binding"/>
</dbReference>
<name>A0A8T4L3X5_9ARCH</name>
<dbReference type="EMBL" id="JAGVWC010000012">
    <property type="protein sequence ID" value="MBS3062028.1"/>
    <property type="molecule type" value="Genomic_DNA"/>
</dbReference>
<reference evidence="3" key="2">
    <citation type="submission" date="2021-05" db="EMBL/GenBank/DDBJ databases">
        <title>Protein family content uncovers lineage relationships and bacterial pathway maintenance mechanisms in DPANN archaea.</title>
        <authorList>
            <person name="Castelle C.J."/>
            <person name="Meheust R."/>
            <person name="Jaffe A.L."/>
            <person name="Seitz K."/>
            <person name="Gong X."/>
            <person name="Baker B.J."/>
            <person name="Banfield J.F."/>
        </authorList>
    </citation>
    <scope>NUCLEOTIDE SEQUENCE</scope>
    <source>
        <strain evidence="3">RIFCSPLOWO2_01_FULL_AR10_48_17</strain>
    </source>
</reference>
<dbReference type="GO" id="GO:0044272">
    <property type="term" value="P:sulfur compound biosynthetic process"/>
    <property type="evidence" value="ECO:0007669"/>
    <property type="project" value="UniProtKB-ARBA"/>
</dbReference>
<accession>A0A8T4L3X5</accession>
<feature type="domain" description="Dehydrogenase E1 component" evidence="2">
    <location>
        <begin position="43"/>
        <end position="324"/>
    </location>
</feature>
<protein>
    <submittedName>
        <fullName evidence="3">Pyruvate dehydrogenase (Acetyl-transferring) E1 component subunit alpha</fullName>
    </submittedName>
</protein>
<dbReference type="Pfam" id="PF00676">
    <property type="entry name" value="E1_dh"/>
    <property type="match status" value="1"/>
</dbReference>
<organism evidence="3 4">
    <name type="scientific">Candidatus Iainarchaeum sp</name>
    <dbReference type="NCBI Taxonomy" id="3101447"/>
    <lineage>
        <taxon>Archaea</taxon>
        <taxon>Candidatus Iainarchaeota</taxon>
        <taxon>Candidatus Iainarchaeia</taxon>
        <taxon>Candidatus Iainarchaeales</taxon>
        <taxon>Candidatus Iainarchaeaceae</taxon>
        <taxon>Candidatus Iainarchaeum</taxon>
    </lineage>
</organism>
<dbReference type="GO" id="GO:0009083">
    <property type="term" value="P:branched-chain amino acid catabolic process"/>
    <property type="evidence" value="ECO:0007669"/>
    <property type="project" value="TreeGrafter"/>
</dbReference>
<dbReference type="InterPro" id="IPR017596">
    <property type="entry name" value="PdhA/BkdA"/>
</dbReference>
<reference evidence="3" key="1">
    <citation type="submission" date="2021-03" db="EMBL/GenBank/DDBJ databases">
        <authorList>
            <person name="Jaffe A."/>
        </authorList>
    </citation>
    <scope>NUCLEOTIDE SEQUENCE</scope>
    <source>
        <strain evidence="3">RIFCSPLOWO2_01_FULL_AR10_48_17</strain>
    </source>
</reference>
<evidence type="ECO:0000313" key="3">
    <source>
        <dbReference type="EMBL" id="MBS3062028.1"/>
    </source>
</evidence>
<dbReference type="NCBIfam" id="TIGR03181">
    <property type="entry name" value="PDH_E1_alph_x"/>
    <property type="match status" value="1"/>
</dbReference>
<dbReference type="CDD" id="cd02000">
    <property type="entry name" value="TPP_E1_PDC_ADC_BCADC"/>
    <property type="match status" value="1"/>
</dbReference>
<dbReference type="Gene3D" id="3.40.50.970">
    <property type="match status" value="1"/>
</dbReference>
<dbReference type="InterPro" id="IPR001017">
    <property type="entry name" value="DH_E1"/>
</dbReference>
<dbReference type="AlphaFoldDB" id="A0A8T4L3X5"/>
<evidence type="ECO:0000313" key="4">
    <source>
        <dbReference type="Proteomes" id="UP000675968"/>
    </source>
</evidence>
<comment type="caution">
    <text evidence="3">The sequence shown here is derived from an EMBL/GenBank/DDBJ whole genome shotgun (WGS) entry which is preliminary data.</text>
</comment>
<dbReference type="SUPFAM" id="SSF52518">
    <property type="entry name" value="Thiamin diphosphate-binding fold (THDP-binding)"/>
    <property type="match status" value="1"/>
</dbReference>
<dbReference type="Proteomes" id="UP000675968">
    <property type="component" value="Unassembled WGS sequence"/>
</dbReference>
<dbReference type="InterPro" id="IPR050771">
    <property type="entry name" value="Alpha-ketoacid_DH_E1_comp"/>
</dbReference>
<dbReference type="PANTHER" id="PTHR43380:SF1">
    <property type="entry name" value="2-OXOISOVALERATE DEHYDROGENASE SUBUNIT ALPHA, MITOCHONDRIAL"/>
    <property type="match status" value="1"/>
</dbReference>
<proteinExistence type="predicted"/>
<keyword evidence="3" id="KW-0670">Pyruvate</keyword>
<evidence type="ECO:0000259" key="2">
    <source>
        <dbReference type="Pfam" id="PF00676"/>
    </source>
</evidence>
<keyword evidence="1" id="KW-0560">Oxidoreductase</keyword>
<dbReference type="PANTHER" id="PTHR43380">
    <property type="entry name" value="2-OXOISOVALERATE DEHYDROGENASE SUBUNIT ALPHA, MITOCHONDRIAL"/>
    <property type="match status" value="1"/>
</dbReference>
<sequence>MPEKKVFVGDVRFFSVLDESGAVDSKLEPAFSSDELKKLFEWMIQIRAFDDKCVKLQRSGKLGTYLSVLGQEAQVAAALAMEKNDWLVPYFRDNGLILARGAKFEELLAVGGGSEWGSQFSGPNILPVAIPVATQLLHAVGIAWGMKISKEKNAVLVSFGDGATSEGDFHEAMNFAGVFQLPVVFFCQNNQWAISVPRKNQTASETIAQKALGYGFSGVQVDGNDPLAVFVAVSEALKKARQGKGPTLIEMITYRMSDHSTADDASKYRSLQETRAWEKKDPIDRFRKYLKAKKIWTQAWEDRVGQTIRTRIEESMRKAELIPNHPSTDIVDFVFLESTMELLRQREFLEEAGRREKRDDAK</sequence>